<dbReference type="Proteomes" id="UP000036403">
    <property type="component" value="Unassembled WGS sequence"/>
</dbReference>
<proteinExistence type="predicted"/>
<reference evidence="1 2" key="1">
    <citation type="submission" date="2015-04" db="EMBL/GenBank/DDBJ databases">
        <title>Lasius niger genome sequencing.</title>
        <authorList>
            <person name="Konorov E.A."/>
            <person name="Nikitin M.A."/>
            <person name="Kirill M.V."/>
            <person name="Chang P."/>
        </authorList>
    </citation>
    <scope>NUCLEOTIDE SEQUENCE [LARGE SCALE GENOMIC DNA]</scope>
    <source>
        <tissue evidence="1">Whole</tissue>
    </source>
</reference>
<organism evidence="1 2">
    <name type="scientific">Lasius niger</name>
    <name type="common">Black garden ant</name>
    <dbReference type="NCBI Taxonomy" id="67767"/>
    <lineage>
        <taxon>Eukaryota</taxon>
        <taxon>Metazoa</taxon>
        <taxon>Ecdysozoa</taxon>
        <taxon>Arthropoda</taxon>
        <taxon>Hexapoda</taxon>
        <taxon>Insecta</taxon>
        <taxon>Pterygota</taxon>
        <taxon>Neoptera</taxon>
        <taxon>Endopterygota</taxon>
        <taxon>Hymenoptera</taxon>
        <taxon>Apocrita</taxon>
        <taxon>Aculeata</taxon>
        <taxon>Formicoidea</taxon>
        <taxon>Formicidae</taxon>
        <taxon>Formicinae</taxon>
        <taxon>Lasius</taxon>
        <taxon>Lasius</taxon>
    </lineage>
</organism>
<sequence length="327" mass="37163">MQTCPICHATSKHFNNLSNKQTLFIPEPNSLQYGLSPLHAWIRIFECVLHIAYRTNIKVWQVRSEEHKALFAQRKKEIQSIFWEKLGLIVDKPKPGGFGSTNDGNTARRAFANPNRLAELLELDCSLLCNLKTILVALSCHLPIDPVYDPVIRFDKLCTSTAKIYVDQYSWFPMPLTLHKILMHGADIISMSILPVGMLGEEGSEARNKNYKNYRQFHSRKHNREANLSDIFNRAMDTSDPIISTVSLHSRLNKRKVLQMSPELRDLLAIPDANVDTEMAPKPTVTSSSNAEMEMEIDDISGILEIFQQRLDAEVLSDNNSAEELEN</sequence>
<accession>A0A0J7KQY6</accession>
<gene>
    <name evidence="1" type="ORF">RF55_7272</name>
</gene>
<dbReference type="OrthoDB" id="7615752at2759"/>
<dbReference type="AlphaFoldDB" id="A0A0J7KQY6"/>
<protein>
    <submittedName>
        <fullName evidence="1">Dna-mediated transposase</fullName>
    </submittedName>
</protein>
<comment type="caution">
    <text evidence="1">The sequence shown here is derived from an EMBL/GenBank/DDBJ whole genome shotgun (WGS) entry which is preliminary data.</text>
</comment>
<evidence type="ECO:0000313" key="1">
    <source>
        <dbReference type="EMBL" id="KMQ92706.1"/>
    </source>
</evidence>
<dbReference type="EMBL" id="LBMM01004202">
    <property type="protein sequence ID" value="KMQ92706.1"/>
    <property type="molecule type" value="Genomic_DNA"/>
</dbReference>
<keyword evidence="2" id="KW-1185">Reference proteome</keyword>
<dbReference type="PaxDb" id="67767-A0A0J7KQY6"/>
<evidence type="ECO:0000313" key="2">
    <source>
        <dbReference type="Proteomes" id="UP000036403"/>
    </source>
</evidence>
<name>A0A0J7KQY6_LASNI</name>